<proteinExistence type="inferred from homology"/>
<dbReference type="InterPro" id="IPR001128">
    <property type="entry name" value="Cyt_P450"/>
</dbReference>
<dbReference type="STRING" id="1658172.A0A1B7NWQ8"/>
<dbReference type="AlphaFoldDB" id="A0A1B7NWQ8"/>
<sequence length="376" mass="43270">MDKMISMPGFVVAICVVSFIYALAGVIYRLYISPLAKFPGPKLAAATLCYVEDEGEKPNLCISSGPIIRVSPYELHIDDPDYYQVLYSHGCPRDKYQYYLEPFGLPLSAFGTENHHMHRLRRGALNPFFSSRRVAQHEDLVHRLVYKLCEHMEQFQAAGKTMPLSLGYTCLATDLITSFVLDEPCQCLDTPEWLPHWRRTLRSLSEMVMISRQVTWILQILRQFPRAWAVTLDPGLGLFFELEERCRQRITRIQSDRERGTRGTENEISTGYTLINQILDSRLAAEEKTPDRILQEIRSTMTAGIETTSNALTVITYHLIANPSKLQRLQDELAIFQSNWKLERRRHELEKLPYLSSLRDCGNDGHPNKCEEDLAK</sequence>
<comment type="caution">
    <text evidence="8">The sequence shown here is derived from an EMBL/GenBank/DDBJ whole genome shotgun (WGS) entry which is preliminary data.</text>
</comment>
<comment type="similarity">
    <text evidence="2">Belongs to the cytochrome P450 family.</text>
</comment>
<gene>
    <name evidence="8" type="ORF">ACJ72_04612</name>
</gene>
<evidence type="ECO:0000256" key="7">
    <source>
        <dbReference type="ARBA" id="ARBA00023033"/>
    </source>
</evidence>
<evidence type="ECO:0000256" key="6">
    <source>
        <dbReference type="ARBA" id="ARBA00023004"/>
    </source>
</evidence>
<reference evidence="8 9" key="1">
    <citation type="submission" date="2015-07" db="EMBL/GenBank/DDBJ databases">
        <title>Emmonsia species relationships and genome sequence.</title>
        <authorList>
            <person name="Cuomo C.A."/>
            <person name="Schwartz I.S."/>
            <person name="Kenyon C."/>
            <person name="de Hoog G.S."/>
            <person name="Govender N.P."/>
            <person name="Botha A."/>
            <person name="Moreno L."/>
            <person name="de Vries M."/>
            <person name="Munoz J.F."/>
            <person name="Stielow J.B."/>
        </authorList>
    </citation>
    <scope>NUCLEOTIDE SEQUENCE [LARGE SCALE GENOMIC DNA]</scope>
    <source>
        <strain evidence="8 9">CBS 136260</strain>
    </source>
</reference>
<dbReference type="SUPFAM" id="SSF48264">
    <property type="entry name" value="Cytochrome P450"/>
    <property type="match status" value="1"/>
</dbReference>
<dbReference type="PANTHER" id="PTHR24305:SF157">
    <property type="entry name" value="N-ACETYLTRYPTOPHAN 6-HYDROXYLASE IVOC-RELATED"/>
    <property type="match status" value="1"/>
</dbReference>
<dbReference type="EMBL" id="LGUA01000559">
    <property type="protein sequence ID" value="OAX81047.1"/>
    <property type="molecule type" value="Genomic_DNA"/>
</dbReference>
<accession>A0A1B7NWQ8</accession>
<keyword evidence="7" id="KW-0503">Monooxygenase</keyword>
<protein>
    <recommendedName>
        <fullName evidence="10">Cytochrome P450</fullName>
    </recommendedName>
</protein>
<name>A0A1B7NWQ8_9EURO</name>
<evidence type="ECO:0000256" key="5">
    <source>
        <dbReference type="ARBA" id="ARBA00023002"/>
    </source>
</evidence>
<comment type="cofactor">
    <cofactor evidence="1">
        <name>heme</name>
        <dbReference type="ChEBI" id="CHEBI:30413"/>
    </cofactor>
</comment>
<evidence type="ECO:0000256" key="2">
    <source>
        <dbReference type="ARBA" id="ARBA00010617"/>
    </source>
</evidence>
<dbReference type="InterPro" id="IPR050121">
    <property type="entry name" value="Cytochrome_P450_monoxygenase"/>
</dbReference>
<dbReference type="GO" id="GO:0016705">
    <property type="term" value="F:oxidoreductase activity, acting on paired donors, with incorporation or reduction of molecular oxygen"/>
    <property type="evidence" value="ECO:0007669"/>
    <property type="project" value="InterPro"/>
</dbReference>
<dbReference type="Pfam" id="PF00067">
    <property type="entry name" value="p450"/>
    <property type="match status" value="1"/>
</dbReference>
<keyword evidence="6" id="KW-0408">Iron</keyword>
<dbReference type="GO" id="GO:0020037">
    <property type="term" value="F:heme binding"/>
    <property type="evidence" value="ECO:0007669"/>
    <property type="project" value="InterPro"/>
</dbReference>
<evidence type="ECO:0000313" key="8">
    <source>
        <dbReference type="EMBL" id="OAX81047.1"/>
    </source>
</evidence>
<evidence type="ECO:0000256" key="3">
    <source>
        <dbReference type="ARBA" id="ARBA00022617"/>
    </source>
</evidence>
<dbReference type="CDD" id="cd11062">
    <property type="entry name" value="CYP58-like"/>
    <property type="match status" value="1"/>
</dbReference>
<dbReference type="GO" id="GO:0004497">
    <property type="term" value="F:monooxygenase activity"/>
    <property type="evidence" value="ECO:0007669"/>
    <property type="project" value="UniProtKB-KW"/>
</dbReference>
<organism evidence="8 9">
    <name type="scientific">Emergomyces africanus</name>
    <dbReference type="NCBI Taxonomy" id="1955775"/>
    <lineage>
        <taxon>Eukaryota</taxon>
        <taxon>Fungi</taxon>
        <taxon>Dikarya</taxon>
        <taxon>Ascomycota</taxon>
        <taxon>Pezizomycotina</taxon>
        <taxon>Eurotiomycetes</taxon>
        <taxon>Eurotiomycetidae</taxon>
        <taxon>Onygenales</taxon>
        <taxon>Ajellomycetaceae</taxon>
        <taxon>Emergomyces</taxon>
    </lineage>
</organism>
<keyword evidence="9" id="KW-1185">Reference proteome</keyword>
<dbReference type="InterPro" id="IPR036396">
    <property type="entry name" value="Cyt_P450_sf"/>
</dbReference>
<dbReference type="GO" id="GO:0005506">
    <property type="term" value="F:iron ion binding"/>
    <property type="evidence" value="ECO:0007669"/>
    <property type="project" value="InterPro"/>
</dbReference>
<keyword evidence="3" id="KW-0349">Heme</keyword>
<evidence type="ECO:0008006" key="10">
    <source>
        <dbReference type="Google" id="ProtNLM"/>
    </source>
</evidence>
<dbReference type="Gene3D" id="1.10.630.10">
    <property type="entry name" value="Cytochrome P450"/>
    <property type="match status" value="1"/>
</dbReference>
<dbReference type="PANTHER" id="PTHR24305">
    <property type="entry name" value="CYTOCHROME P450"/>
    <property type="match status" value="1"/>
</dbReference>
<dbReference type="OrthoDB" id="3945418at2759"/>
<keyword evidence="4" id="KW-0479">Metal-binding</keyword>
<keyword evidence="5" id="KW-0560">Oxidoreductase</keyword>
<evidence type="ECO:0000256" key="1">
    <source>
        <dbReference type="ARBA" id="ARBA00001971"/>
    </source>
</evidence>
<evidence type="ECO:0000313" key="9">
    <source>
        <dbReference type="Proteomes" id="UP000091918"/>
    </source>
</evidence>
<dbReference type="Proteomes" id="UP000091918">
    <property type="component" value="Unassembled WGS sequence"/>
</dbReference>
<evidence type="ECO:0000256" key="4">
    <source>
        <dbReference type="ARBA" id="ARBA00022723"/>
    </source>
</evidence>